<dbReference type="Gene3D" id="3.40.190.10">
    <property type="entry name" value="Periplasmic binding protein-like II"/>
    <property type="match status" value="2"/>
</dbReference>
<dbReference type="EMBL" id="WWNR01000012">
    <property type="protein sequence ID" value="MZQ90740.1"/>
    <property type="molecule type" value="Genomic_DNA"/>
</dbReference>
<dbReference type="Pfam" id="PF03466">
    <property type="entry name" value="LysR_substrate"/>
    <property type="match status" value="1"/>
</dbReference>
<gene>
    <name evidence="8" type="ORF">GS660_16730</name>
</gene>
<evidence type="ECO:0000256" key="6">
    <source>
        <dbReference type="ARBA" id="ARBA00043141"/>
    </source>
</evidence>
<accession>A0A6L8VNK4</accession>
<proteinExistence type="inferred from homology"/>
<dbReference type="SUPFAM" id="SSF46785">
    <property type="entry name" value="Winged helix' DNA-binding domain"/>
    <property type="match status" value="1"/>
</dbReference>
<dbReference type="InterPro" id="IPR005119">
    <property type="entry name" value="LysR_subst-bd"/>
</dbReference>
<dbReference type="InterPro" id="IPR000847">
    <property type="entry name" value="LysR_HTH_N"/>
</dbReference>
<dbReference type="Gene3D" id="1.10.10.10">
    <property type="entry name" value="Winged helix-like DNA-binding domain superfamily/Winged helix DNA-binding domain"/>
    <property type="match status" value="1"/>
</dbReference>
<dbReference type="GO" id="GO:0000976">
    <property type="term" value="F:transcription cis-regulatory region binding"/>
    <property type="evidence" value="ECO:0007669"/>
    <property type="project" value="TreeGrafter"/>
</dbReference>
<dbReference type="SUPFAM" id="SSF53850">
    <property type="entry name" value="Periplasmic binding protein-like II"/>
    <property type="match status" value="1"/>
</dbReference>
<evidence type="ECO:0000256" key="2">
    <source>
        <dbReference type="ARBA" id="ARBA00023015"/>
    </source>
</evidence>
<dbReference type="InterPro" id="IPR036390">
    <property type="entry name" value="WH_DNA-bd_sf"/>
</dbReference>
<feature type="domain" description="HTH lysR-type" evidence="7">
    <location>
        <begin position="7"/>
        <end position="65"/>
    </location>
</feature>
<name>A0A6L8VNK4_9RHOB</name>
<evidence type="ECO:0000256" key="3">
    <source>
        <dbReference type="ARBA" id="ARBA00023125"/>
    </source>
</evidence>
<keyword evidence="2" id="KW-0805">Transcription regulation</keyword>
<keyword evidence="3" id="KW-0238">DNA-binding</keyword>
<dbReference type="NCBIfam" id="NF045990">
    <property type="entry name" value="TransRegCbbRRhodb"/>
    <property type="match status" value="1"/>
</dbReference>
<evidence type="ECO:0000256" key="1">
    <source>
        <dbReference type="ARBA" id="ARBA00009437"/>
    </source>
</evidence>
<reference evidence="8 9" key="1">
    <citation type="submission" date="2020-01" db="EMBL/GenBank/DDBJ databases">
        <title>Frigidibacter albus SP32T (=CGMCC 1.13995T).</title>
        <authorList>
            <person name="Liao X."/>
        </authorList>
    </citation>
    <scope>NUCLEOTIDE SEQUENCE [LARGE SCALE GENOMIC DNA]</scope>
    <source>
        <strain evidence="8 9">SP32</strain>
    </source>
</reference>
<evidence type="ECO:0000256" key="4">
    <source>
        <dbReference type="ARBA" id="ARBA00023163"/>
    </source>
</evidence>
<keyword evidence="9" id="KW-1185">Reference proteome</keyword>
<keyword evidence="4" id="KW-0804">Transcription</keyword>
<evidence type="ECO:0000256" key="5">
    <source>
        <dbReference type="ARBA" id="ARBA00039279"/>
    </source>
</evidence>
<sequence>MIRLDAVTLKQLRALVAVSETGSLTAAALQLGLTPPAIHSQIKHLEIAFGRPMLQRGASSGLPLTAEGAEVLEAARRIDVALSQAGARIDALAAGQAGRVTLGVVSTAKYFAPRLVRQLTDLCPGIRIVLKVGNREQIMAGLDRQALDLAIMGRPPRVPLVEAEGLGPHPHALVAPPDHPLVGAAVPDVAAILSQVFLAREEGSGTRILMSRYLDRLGEGQVVDMVEMESNETIKQAAIAGLGIAFLSLHTVMDELQSGRLALLPAPGLPIERQWFLVHPAAVPLGAAAARLREEILRMEGSFLPRWPSEP</sequence>
<comment type="similarity">
    <text evidence="1">Belongs to the LysR transcriptional regulatory family.</text>
</comment>
<dbReference type="RefSeq" id="WP_161348128.1">
    <property type="nucleotide sequence ID" value="NZ_BMGW01000012.1"/>
</dbReference>
<dbReference type="InterPro" id="IPR036388">
    <property type="entry name" value="WH-like_DNA-bd_sf"/>
</dbReference>
<dbReference type="PANTHER" id="PTHR30126">
    <property type="entry name" value="HTH-TYPE TRANSCRIPTIONAL REGULATOR"/>
    <property type="match status" value="1"/>
</dbReference>
<organism evidence="8 9">
    <name type="scientific">Frigidibacter albus</name>
    <dbReference type="NCBI Taxonomy" id="1465486"/>
    <lineage>
        <taxon>Bacteria</taxon>
        <taxon>Pseudomonadati</taxon>
        <taxon>Pseudomonadota</taxon>
        <taxon>Alphaproteobacteria</taxon>
        <taxon>Rhodobacterales</taxon>
        <taxon>Paracoccaceae</taxon>
        <taxon>Frigidibacter</taxon>
    </lineage>
</organism>
<dbReference type="Pfam" id="PF00126">
    <property type="entry name" value="HTH_1"/>
    <property type="match status" value="1"/>
</dbReference>
<dbReference type="Proteomes" id="UP000477083">
    <property type="component" value="Unassembled WGS sequence"/>
</dbReference>
<dbReference type="AlphaFoldDB" id="A0A6L8VNK4"/>
<evidence type="ECO:0000313" key="9">
    <source>
        <dbReference type="Proteomes" id="UP000477083"/>
    </source>
</evidence>
<protein>
    <recommendedName>
        <fullName evidence="5">HTH-type transcriptional regulator CbbR</fullName>
    </recommendedName>
    <alternativeName>
        <fullName evidence="6">RuBisCO operon transcriptional regulator</fullName>
    </alternativeName>
</protein>
<evidence type="ECO:0000313" key="8">
    <source>
        <dbReference type="EMBL" id="MZQ90740.1"/>
    </source>
</evidence>
<comment type="caution">
    <text evidence="8">The sequence shown here is derived from an EMBL/GenBank/DDBJ whole genome shotgun (WGS) entry which is preliminary data.</text>
</comment>
<dbReference type="PANTHER" id="PTHR30126:SF5">
    <property type="entry name" value="HTH-TYPE TRANSCRIPTIONAL ACTIVATOR CMPR"/>
    <property type="match status" value="1"/>
</dbReference>
<dbReference type="OrthoDB" id="7840053at2"/>
<dbReference type="GO" id="GO:0003700">
    <property type="term" value="F:DNA-binding transcription factor activity"/>
    <property type="evidence" value="ECO:0007669"/>
    <property type="project" value="InterPro"/>
</dbReference>
<dbReference type="PROSITE" id="PS50931">
    <property type="entry name" value="HTH_LYSR"/>
    <property type="match status" value="1"/>
</dbReference>
<evidence type="ECO:0000259" key="7">
    <source>
        <dbReference type="PROSITE" id="PS50931"/>
    </source>
</evidence>